<dbReference type="RefSeq" id="WP_003475864.1">
    <property type="nucleotide sequence ID" value="NZ_ABOO01000040.1"/>
</dbReference>
<dbReference type="Proteomes" id="UP000003188">
    <property type="component" value="Unassembled WGS sequence"/>
</dbReference>
<evidence type="ECO:0000256" key="1">
    <source>
        <dbReference type="SAM" id="Phobius"/>
    </source>
</evidence>
<evidence type="ECO:0000313" key="2">
    <source>
        <dbReference type="EMBL" id="EDT70725.1"/>
    </source>
</evidence>
<sequence length="71" mass="8406">MNLKSKNNLYLIIYIIVISIILSTLILFKEDHNYLDSALFYIRILNIILSLLALNGTYVIYYRNKDSIIFF</sequence>
<keyword evidence="1" id="KW-1133">Transmembrane helix</keyword>
<accession>B1V634</accession>
<comment type="caution">
    <text evidence="2">The sequence shown here is derived from an EMBL/GenBank/DDBJ whole genome shotgun (WGS) entry which is preliminary data.</text>
</comment>
<protein>
    <submittedName>
        <fullName evidence="2">Uncharacterized protein</fullName>
    </submittedName>
</protein>
<feature type="transmembrane region" description="Helical" evidence="1">
    <location>
        <begin position="40"/>
        <end position="61"/>
    </location>
</feature>
<feature type="transmembrane region" description="Helical" evidence="1">
    <location>
        <begin position="9"/>
        <end position="28"/>
    </location>
</feature>
<dbReference type="EMBL" id="ABOO01000040">
    <property type="protein sequence ID" value="EDT70725.1"/>
    <property type="molecule type" value="Genomic_DNA"/>
</dbReference>
<proteinExistence type="predicted"/>
<reference evidence="2 3" key="1">
    <citation type="submission" date="2008-03" db="EMBL/GenBank/DDBJ databases">
        <authorList>
            <person name="Paulsen I."/>
            <person name="Sebastian Y."/>
        </authorList>
    </citation>
    <scope>NUCLEOTIDE SEQUENCE [LARGE SCALE GENOMIC DNA]</scope>
    <source>
        <strain evidence="3">D str. JGS1721</strain>
    </source>
</reference>
<name>B1V634_CLOPF</name>
<keyword evidence="1" id="KW-0812">Transmembrane</keyword>
<dbReference type="AlphaFoldDB" id="B1V634"/>
<gene>
    <name evidence="2" type="ORF">CJD_A0563</name>
</gene>
<organism evidence="2 3">
    <name type="scientific">Clostridium perfringens D str. JGS1721</name>
    <dbReference type="NCBI Taxonomy" id="488537"/>
    <lineage>
        <taxon>Bacteria</taxon>
        <taxon>Bacillati</taxon>
        <taxon>Bacillota</taxon>
        <taxon>Clostridia</taxon>
        <taxon>Eubacteriales</taxon>
        <taxon>Clostridiaceae</taxon>
        <taxon>Clostridium</taxon>
    </lineage>
</organism>
<keyword evidence="1" id="KW-0472">Membrane</keyword>
<evidence type="ECO:0000313" key="3">
    <source>
        <dbReference type="Proteomes" id="UP000003188"/>
    </source>
</evidence>